<dbReference type="EMBL" id="AMZH03018139">
    <property type="protein sequence ID" value="RRT41996.1"/>
    <property type="molecule type" value="Genomic_DNA"/>
</dbReference>
<organism evidence="1 2">
    <name type="scientific">Ensete ventricosum</name>
    <name type="common">Abyssinian banana</name>
    <name type="synonym">Musa ensete</name>
    <dbReference type="NCBI Taxonomy" id="4639"/>
    <lineage>
        <taxon>Eukaryota</taxon>
        <taxon>Viridiplantae</taxon>
        <taxon>Streptophyta</taxon>
        <taxon>Embryophyta</taxon>
        <taxon>Tracheophyta</taxon>
        <taxon>Spermatophyta</taxon>
        <taxon>Magnoliopsida</taxon>
        <taxon>Liliopsida</taxon>
        <taxon>Zingiberales</taxon>
        <taxon>Musaceae</taxon>
        <taxon>Ensete</taxon>
    </lineage>
</organism>
<comment type="caution">
    <text evidence="1">The sequence shown here is derived from an EMBL/GenBank/DDBJ whole genome shotgun (WGS) entry which is preliminary data.</text>
</comment>
<name>A0A426XR68_ENSVE</name>
<dbReference type="Proteomes" id="UP000287651">
    <property type="component" value="Unassembled WGS sequence"/>
</dbReference>
<proteinExistence type="predicted"/>
<gene>
    <name evidence="1" type="ORF">B296_00019062</name>
</gene>
<sequence length="69" mass="7424">MPAGGCRNRLCPRAGIQPPPCWEPWPQSAWPWVATLAKGLAMAGHPIKGLAMAGRPSSLRSLQKYSKNA</sequence>
<reference evidence="1 2" key="1">
    <citation type="journal article" date="2014" name="Agronomy (Basel)">
        <title>A Draft Genome Sequence for Ensete ventricosum, the Drought-Tolerant Tree Against Hunger.</title>
        <authorList>
            <person name="Harrison J."/>
            <person name="Moore K.A."/>
            <person name="Paszkiewicz K."/>
            <person name="Jones T."/>
            <person name="Grant M."/>
            <person name="Ambacheew D."/>
            <person name="Muzemil S."/>
            <person name="Studholme D.J."/>
        </authorList>
    </citation>
    <scope>NUCLEOTIDE SEQUENCE [LARGE SCALE GENOMIC DNA]</scope>
</reference>
<evidence type="ECO:0000313" key="1">
    <source>
        <dbReference type="EMBL" id="RRT41996.1"/>
    </source>
</evidence>
<dbReference type="AlphaFoldDB" id="A0A426XR68"/>
<evidence type="ECO:0000313" key="2">
    <source>
        <dbReference type="Proteomes" id="UP000287651"/>
    </source>
</evidence>
<accession>A0A426XR68</accession>
<protein>
    <submittedName>
        <fullName evidence="1">Uncharacterized protein</fullName>
    </submittedName>
</protein>